<keyword evidence="4 8" id="KW-0479">Metal-binding</keyword>
<dbReference type="PROSITE" id="PS00086">
    <property type="entry name" value="CYTOCHROME_P450"/>
    <property type="match status" value="1"/>
</dbReference>
<dbReference type="InterPro" id="IPR001128">
    <property type="entry name" value="Cyt_P450"/>
</dbReference>
<dbReference type="PANTHER" id="PTHR24305:SF210">
    <property type="entry name" value="CYTOCHROME P450 MONOOXYGENASE ASQL-RELATED"/>
    <property type="match status" value="1"/>
</dbReference>
<sequence length="516" mass="58309">MLSTWATYSILFWVLSAACLVLLWLAKSIFYELYFSPLRRFPGPRSWAISRIPLQISVLRGHNHLDVTALHDRYGPVVRISPDELAFNTPQAFRDIYGARPGGCLPKDRSRYIPPANGVDHLVCAVDHGVHARQRRLLAHAFSERALRDQEGLITAYVDTMITKLQEEVDKGKNVPVDIKNWMNFTTFDITGDLMFGESFGCLKDSQLHPWIQLIFSSIKALSFIGAAQQFPILKVMLAALIPSEVTRKGKEHFDLGAKKVDRRFEADTSRPDFMSAILQNGLSEAKGQYLDGEKIMSRAEIHSNAFILIIAGSETSATLLSGCIFYLCTHSLAMHQLTAEIRSSFDKDIDITFRGAASLTYLAAVIEESLRMYPPFVTSLARTVPTGGSTIDGQYIPEGITVACHHYASYHSASNFAFPHDFLPERWLGQNARFDQDKRDVLQPFSLGPRNCLGKNLAYCEIRLILCKLLYHFDLTLCPESADWMDQKVYFLWDKPRLMVTLQPRFPAESKDKDE</sequence>
<evidence type="ECO:0000256" key="7">
    <source>
        <dbReference type="ARBA" id="ARBA00023033"/>
    </source>
</evidence>
<dbReference type="Pfam" id="PF00067">
    <property type="entry name" value="p450"/>
    <property type="match status" value="1"/>
</dbReference>
<evidence type="ECO:0000256" key="6">
    <source>
        <dbReference type="ARBA" id="ARBA00023004"/>
    </source>
</evidence>
<evidence type="ECO:0000256" key="8">
    <source>
        <dbReference type="PIRSR" id="PIRSR602401-1"/>
    </source>
</evidence>
<dbReference type="CDD" id="cd11058">
    <property type="entry name" value="CYP60B-like"/>
    <property type="match status" value="1"/>
</dbReference>
<dbReference type="GO" id="GO:0020037">
    <property type="term" value="F:heme binding"/>
    <property type="evidence" value="ECO:0007669"/>
    <property type="project" value="InterPro"/>
</dbReference>
<dbReference type="FunFam" id="1.10.630.10:FF:000047">
    <property type="entry name" value="Cytochrome P450 monooxygenase"/>
    <property type="match status" value="1"/>
</dbReference>
<dbReference type="SUPFAM" id="SSF48264">
    <property type="entry name" value="Cytochrome P450"/>
    <property type="match status" value="1"/>
</dbReference>
<evidence type="ECO:0000313" key="11">
    <source>
        <dbReference type="EMBL" id="KAJ5547095.1"/>
    </source>
</evidence>
<evidence type="ECO:0000256" key="4">
    <source>
        <dbReference type="ARBA" id="ARBA00022723"/>
    </source>
</evidence>
<protein>
    <recommendedName>
        <fullName evidence="13">Isotrichodermin C-15 hydroxylase</fullName>
    </recommendedName>
</protein>
<evidence type="ECO:0008006" key="13">
    <source>
        <dbReference type="Google" id="ProtNLM"/>
    </source>
</evidence>
<dbReference type="PANTHER" id="PTHR24305">
    <property type="entry name" value="CYTOCHROME P450"/>
    <property type="match status" value="1"/>
</dbReference>
<keyword evidence="5 9" id="KW-0560">Oxidoreductase</keyword>
<feature type="binding site" description="axial binding residue" evidence="8">
    <location>
        <position position="453"/>
    </location>
    <ligand>
        <name>heme</name>
        <dbReference type="ChEBI" id="CHEBI:30413"/>
    </ligand>
    <ligandPart>
        <name>Fe</name>
        <dbReference type="ChEBI" id="CHEBI:18248"/>
    </ligandPart>
</feature>
<dbReference type="GO" id="GO:0043386">
    <property type="term" value="P:mycotoxin biosynthetic process"/>
    <property type="evidence" value="ECO:0007669"/>
    <property type="project" value="UniProtKB-ARBA"/>
</dbReference>
<dbReference type="InterPro" id="IPR017972">
    <property type="entry name" value="Cyt_P450_CS"/>
</dbReference>
<keyword evidence="7 9" id="KW-0503">Monooxygenase</keyword>
<evidence type="ECO:0000256" key="5">
    <source>
        <dbReference type="ARBA" id="ARBA00023002"/>
    </source>
</evidence>
<evidence type="ECO:0000256" key="1">
    <source>
        <dbReference type="ARBA" id="ARBA00001971"/>
    </source>
</evidence>
<dbReference type="GO" id="GO:0016705">
    <property type="term" value="F:oxidoreductase activity, acting on paired donors, with incorporation or reduction of molecular oxygen"/>
    <property type="evidence" value="ECO:0007669"/>
    <property type="project" value="InterPro"/>
</dbReference>
<dbReference type="Proteomes" id="UP001220324">
    <property type="component" value="Unassembled WGS sequence"/>
</dbReference>
<dbReference type="InterPro" id="IPR050121">
    <property type="entry name" value="Cytochrome_P450_monoxygenase"/>
</dbReference>
<dbReference type="AlphaFoldDB" id="A0AAD6GGR8"/>
<dbReference type="InterPro" id="IPR002401">
    <property type="entry name" value="Cyt_P450_E_grp-I"/>
</dbReference>
<comment type="caution">
    <text evidence="11">The sequence shown here is derived from an EMBL/GenBank/DDBJ whole genome shotgun (WGS) entry which is preliminary data.</text>
</comment>
<dbReference type="GO" id="GO:0005506">
    <property type="term" value="F:iron ion binding"/>
    <property type="evidence" value="ECO:0007669"/>
    <property type="project" value="InterPro"/>
</dbReference>
<keyword evidence="10" id="KW-0472">Membrane</keyword>
<keyword evidence="10" id="KW-1133">Transmembrane helix</keyword>
<proteinExistence type="inferred from homology"/>
<keyword evidence="6 8" id="KW-0408">Iron</keyword>
<organism evidence="11 12">
    <name type="scientific">Penicillium frequentans</name>
    <dbReference type="NCBI Taxonomy" id="3151616"/>
    <lineage>
        <taxon>Eukaryota</taxon>
        <taxon>Fungi</taxon>
        <taxon>Dikarya</taxon>
        <taxon>Ascomycota</taxon>
        <taxon>Pezizomycotina</taxon>
        <taxon>Eurotiomycetes</taxon>
        <taxon>Eurotiomycetidae</taxon>
        <taxon>Eurotiales</taxon>
        <taxon>Aspergillaceae</taxon>
        <taxon>Penicillium</taxon>
    </lineage>
</organism>
<comment type="similarity">
    <text evidence="2 9">Belongs to the cytochrome P450 family.</text>
</comment>
<reference evidence="11 12" key="1">
    <citation type="journal article" date="2023" name="IMA Fungus">
        <title>Comparative genomic study of the Penicillium genus elucidates a diverse pangenome and 15 lateral gene transfer events.</title>
        <authorList>
            <person name="Petersen C."/>
            <person name="Sorensen T."/>
            <person name="Nielsen M.R."/>
            <person name="Sondergaard T.E."/>
            <person name="Sorensen J.L."/>
            <person name="Fitzpatrick D.A."/>
            <person name="Frisvad J.C."/>
            <person name="Nielsen K.L."/>
        </authorList>
    </citation>
    <scope>NUCLEOTIDE SEQUENCE [LARGE SCALE GENOMIC DNA]</scope>
    <source>
        <strain evidence="11 12">IBT 35679</strain>
    </source>
</reference>
<accession>A0AAD6GGR8</accession>
<evidence type="ECO:0000256" key="2">
    <source>
        <dbReference type="ARBA" id="ARBA00010617"/>
    </source>
</evidence>
<evidence type="ECO:0000256" key="10">
    <source>
        <dbReference type="SAM" id="Phobius"/>
    </source>
</evidence>
<keyword evidence="12" id="KW-1185">Reference proteome</keyword>
<keyword evidence="3 8" id="KW-0349">Heme</keyword>
<gene>
    <name evidence="11" type="ORF">N7494_004680</name>
</gene>
<feature type="transmembrane region" description="Helical" evidence="10">
    <location>
        <begin position="6"/>
        <end position="26"/>
    </location>
</feature>
<evidence type="ECO:0000256" key="3">
    <source>
        <dbReference type="ARBA" id="ARBA00022617"/>
    </source>
</evidence>
<dbReference type="EMBL" id="JAQIZZ010000003">
    <property type="protein sequence ID" value="KAJ5547095.1"/>
    <property type="molecule type" value="Genomic_DNA"/>
</dbReference>
<dbReference type="InterPro" id="IPR036396">
    <property type="entry name" value="Cyt_P450_sf"/>
</dbReference>
<dbReference type="Gene3D" id="1.10.630.10">
    <property type="entry name" value="Cytochrome P450"/>
    <property type="match status" value="1"/>
</dbReference>
<dbReference type="PRINTS" id="PR00463">
    <property type="entry name" value="EP450I"/>
</dbReference>
<dbReference type="GO" id="GO:0004497">
    <property type="term" value="F:monooxygenase activity"/>
    <property type="evidence" value="ECO:0007669"/>
    <property type="project" value="UniProtKB-KW"/>
</dbReference>
<name>A0AAD6GGR8_9EURO</name>
<evidence type="ECO:0000313" key="12">
    <source>
        <dbReference type="Proteomes" id="UP001220324"/>
    </source>
</evidence>
<dbReference type="PRINTS" id="PR00385">
    <property type="entry name" value="P450"/>
</dbReference>
<keyword evidence="10" id="KW-0812">Transmembrane</keyword>
<comment type="cofactor">
    <cofactor evidence="1 8">
        <name>heme</name>
        <dbReference type="ChEBI" id="CHEBI:30413"/>
    </cofactor>
</comment>
<evidence type="ECO:0000256" key="9">
    <source>
        <dbReference type="RuleBase" id="RU000461"/>
    </source>
</evidence>